<dbReference type="AlphaFoldDB" id="A0A9N8E088"/>
<dbReference type="EMBL" id="CAICTM010000520">
    <property type="protein sequence ID" value="CAB9512136.1"/>
    <property type="molecule type" value="Genomic_DNA"/>
</dbReference>
<keyword evidence="3" id="KW-1185">Reference proteome</keyword>
<organism evidence="2 3">
    <name type="scientific">Seminavis robusta</name>
    <dbReference type="NCBI Taxonomy" id="568900"/>
    <lineage>
        <taxon>Eukaryota</taxon>
        <taxon>Sar</taxon>
        <taxon>Stramenopiles</taxon>
        <taxon>Ochrophyta</taxon>
        <taxon>Bacillariophyta</taxon>
        <taxon>Bacillariophyceae</taxon>
        <taxon>Bacillariophycidae</taxon>
        <taxon>Naviculales</taxon>
        <taxon>Naviculaceae</taxon>
        <taxon>Seminavis</taxon>
    </lineage>
</organism>
<evidence type="ECO:0000256" key="1">
    <source>
        <dbReference type="SAM" id="MobiDB-lite"/>
    </source>
</evidence>
<evidence type="ECO:0000313" key="2">
    <source>
        <dbReference type="EMBL" id="CAB9512136.1"/>
    </source>
</evidence>
<protein>
    <submittedName>
        <fullName evidence="2">Uncharacterized protein</fullName>
    </submittedName>
</protein>
<reference evidence="2" key="1">
    <citation type="submission" date="2020-06" db="EMBL/GenBank/DDBJ databases">
        <authorList>
            <consortium name="Plant Systems Biology data submission"/>
        </authorList>
    </citation>
    <scope>NUCLEOTIDE SEQUENCE</scope>
    <source>
        <strain evidence="2">D6</strain>
    </source>
</reference>
<comment type="caution">
    <text evidence="2">The sequence shown here is derived from an EMBL/GenBank/DDBJ whole genome shotgun (WGS) entry which is preliminary data.</text>
</comment>
<feature type="compositionally biased region" description="Basic and acidic residues" evidence="1">
    <location>
        <begin position="97"/>
        <end position="107"/>
    </location>
</feature>
<sequence>MGPSIESLSTTTLTPRHVDDDFDIWSPTLPKDEEKCSASLPRIPRRQASMECDFAEYEEESKKETSPRLPRRKLSKHDLLDDDDDDSWTDFLPMTMPERKHSSEQLGRRPHRHSCPGVHDGLNNHFQYISDPDAGGSRPKMPQRFKSIRKLAESGLTPPRRQRAASGHL</sequence>
<name>A0A9N8E088_9STRA</name>
<feature type="region of interest" description="Disordered" evidence="1">
    <location>
        <begin position="1"/>
        <end position="169"/>
    </location>
</feature>
<evidence type="ECO:0000313" key="3">
    <source>
        <dbReference type="Proteomes" id="UP001153069"/>
    </source>
</evidence>
<accession>A0A9N8E088</accession>
<gene>
    <name evidence="2" type="ORF">SEMRO_521_G159230.1</name>
</gene>
<proteinExistence type="predicted"/>
<dbReference type="Proteomes" id="UP001153069">
    <property type="component" value="Unassembled WGS sequence"/>
</dbReference>
<feature type="compositionally biased region" description="Polar residues" evidence="1">
    <location>
        <begin position="1"/>
        <end position="14"/>
    </location>
</feature>